<dbReference type="Pfam" id="PF03435">
    <property type="entry name" value="Sacchrp_dh_NADP"/>
    <property type="match status" value="1"/>
</dbReference>
<evidence type="ECO:0000313" key="3">
    <source>
        <dbReference type="Proteomes" id="UP001499895"/>
    </source>
</evidence>
<gene>
    <name evidence="2" type="ORF">GCM10009544_04960</name>
</gene>
<accession>A0ABP3JB05</accession>
<evidence type="ECO:0000313" key="2">
    <source>
        <dbReference type="EMBL" id="GAA0445191.1"/>
    </source>
</evidence>
<dbReference type="SUPFAM" id="SSF51735">
    <property type="entry name" value="NAD(P)-binding Rossmann-fold domains"/>
    <property type="match status" value="1"/>
</dbReference>
<dbReference type="RefSeq" id="WP_344084653.1">
    <property type="nucleotide sequence ID" value="NZ_BAAAHB010000002.1"/>
</dbReference>
<proteinExistence type="predicted"/>
<reference evidence="3" key="1">
    <citation type="journal article" date="2019" name="Int. J. Syst. Evol. Microbiol.">
        <title>The Global Catalogue of Microorganisms (GCM) 10K type strain sequencing project: providing services to taxonomists for standard genome sequencing and annotation.</title>
        <authorList>
            <consortium name="The Broad Institute Genomics Platform"/>
            <consortium name="The Broad Institute Genome Sequencing Center for Infectious Disease"/>
            <person name="Wu L."/>
            <person name="Ma J."/>
        </authorList>
    </citation>
    <scope>NUCLEOTIDE SEQUENCE [LARGE SCALE GENOMIC DNA]</scope>
    <source>
        <strain evidence="3">JCM 10649</strain>
    </source>
</reference>
<sequence length="403" mass="43384">MNRQKPSERTYDVVLFGATGFVGELTAEYLLTHAPQGCRWALAGRGTAKLERLRERLAVLDPDRAAKVDVVRADAGDRAAMRALAESARVVASTVGPYLWYGEELVAACAEAGTDYTDLTGEAEFVDLMWMRYDERARRSGARIVHACGFDALPHDLSVYFNVQQLPEGVPLTVDGFVRSSGRISGGTLVTSLAILARQRQARAAARERRRYEPAPAGRRVRAPLGAPRFSRETGTWALPLPTIDPQVVRRSAASLDRYGPDFRYRHYASVKTLPVALAGPVGVGALAAAAQVPAVRSWLSARYEPGRGPGPEVRERAWFQVRAVGEGGGRRAFTEVSGGDPGYGETAKMLAEASLCLALDELPETAGQVTAAAAMGDALIERLRGAGIGFRVCHVGDARPRG</sequence>
<dbReference type="Gene3D" id="3.40.50.720">
    <property type="entry name" value="NAD(P)-binding Rossmann-like Domain"/>
    <property type="match status" value="1"/>
</dbReference>
<dbReference type="InterPro" id="IPR005097">
    <property type="entry name" value="Sacchrp_dh_NADP-bd"/>
</dbReference>
<dbReference type="Proteomes" id="UP001499895">
    <property type="component" value="Unassembled WGS sequence"/>
</dbReference>
<comment type="caution">
    <text evidence="2">The sequence shown here is derived from an EMBL/GenBank/DDBJ whole genome shotgun (WGS) entry which is preliminary data.</text>
</comment>
<dbReference type="PANTHER" id="PTHR12286:SF5">
    <property type="entry name" value="SACCHAROPINE DEHYDROGENASE-LIKE OXIDOREDUCTASE"/>
    <property type="match status" value="1"/>
</dbReference>
<dbReference type="InterPro" id="IPR036291">
    <property type="entry name" value="NAD(P)-bd_dom_sf"/>
</dbReference>
<organism evidence="2 3">
    <name type="scientific">Streptomyces stramineus</name>
    <dbReference type="NCBI Taxonomy" id="173861"/>
    <lineage>
        <taxon>Bacteria</taxon>
        <taxon>Bacillati</taxon>
        <taxon>Actinomycetota</taxon>
        <taxon>Actinomycetes</taxon>
        <taxon>Kitasatosporales</taxon>
        <taxon>Streptomycetaceae</taxon>
        <taxon>Streptomyces</taxon>
    </lineage>
</organism>
<feature type="domain" description="Saccharopine dehydrogenase NADP binding" evidence="1">
    <location>
        <begin position="13"/>
        <end position="143"/>
    </location>
</feature>
<name>A0ABP3JB05_9ACTN</name>
<protein>
    <submittedName>
        <fullName evidence="2">Saccharopine dehydrogenase NADP-binding domain-containing protein</fullName>
    </submittedName>
</protein>
<keyword evidence="3" id="KW-1185">Reference proteome</keyword>
<dbReference type="EMBL" id="BAAAHB010000002">
    <property type="protein sequence ID" value="GAA0445191.1"/>
    <property type="molecule type" value="Genomic_DNA"/>
</dbReference>
<dbReference type="PANTHER" id="PTHR12286">
    <property type="entry name" value="SACCHAROPINE DEHYDROGENASE-LIKE OXIDOREDUCTASE"/>
    <property type="match status" value="1"/>
</dbReference>
<dbReference type="InterPro" id="IPR051276">
    <property type="entry name" value="Saccharopine_DH-like_oxidrdct"/>
</dbReference>
<evidence type="ECO:0000259" key="1">
    <source>
        <dbReference type="Pfam" id="PF03435"/>
    </source>
</evidence>